<dbReference type="Pfam" id="PF00698">
    <property type="entry name" value="Acyl_transf_1"/>
    <property type="match status" value="1"/>
</dbReference>
<dbReference type="InterPro" id="IPR001227">
    <property type="entry name" value="Ac_transferase_dom_sf"/>
</dbReference>
<gene>
    <name evidence="6" type="ORF">ANSO36C_22080</name>
</gene>
<dbReference type="PANTHER" id="PTHR43074:SF1">
    <property type="entry name" value="BETA-KETOACYL SYNTHASE FAMILY PROTEIN-RELATED"/>
    <property type="match status" value="1"/>
</dbReference>
<name>A0ABN6Q2D0_NOSCO</name>
<evidence type="ECO:0000256" key="2">
    <source>
        <dbReference type="ARBA" id="ARBA00022553"/>
    </source>
</evidence>
<dbReference type="Gene3D" id="3.40.366.10">
    <property type="entry name" value="Malonyl-Coenzyme A Acyl Carrier Protein, domain 2"/>
    <property type="match status" value="1"/>
</dbReference>
<dbReference type="InterPro" id="IPR052568">
    <property type="entry name" value="PKS-FAS_Synthase"/>
</dbReference>
<dbReference type="InterPro" id="IPR020841">
    <property type="entry name" value="PKS_Beta-ketoAc_synthase_dom"/>
</dbReference>
<dbReference type="PROSITE" id="PS00606">
    <property type="entry name" value="KS3_1"/>
    <property type="match status" value="1"/>
</dbReference>
<dbReference type="SUPFAM" id="SSF55048">
    <property type="entry name" value="Probable ACP-binding domain of malonyl-CoA ACP transacylase"/>
    <property type="match status" value="1"/>
</dbReference>
<dbReference type="Pfam" id="PF16197">
    <property type="entry name" value="KAsynt_C_assoc"/>
    <property type="match status" value="1"/>
</dbReference>
<dbReference type="PROSITE" id="PS52004">
    <property type="entry name" value="KS3_2"/>
    <property type="match status" value="1"/>
</dbReference>
<evidence type="ECO:0000313" key="6">
    <source>
        <dbReference type="EMBL" id="BDI16406.1"/>
    </source>
</evidence>
<dbReference type="NCBIfam" id="TIGR02813">
    <property type="entry name" value="omega_3_PfaA"/>
    <property type="match status" value="1"/>
</dbReference>
<dbReference type="Gene3D" id="3.30.70.250">
    <property type="entry name" value="Malonyl-CoA ACP transacylase, ACP-binding"/>
    <property type="match status" value="1"/>
</dbReference>
<dbReference type="InterPro" id="IPR009081">
    <property type="entry name" value="PP-bd_ACP"/>
</dbReference>
<evidence type="ECO:0000256" key="1">
    <source>
        <dbReference type="ARBA" id="ARBA00022450"/>
    </source>
</evidence>
<organism evidence="6 7">
    <name type="scientific">Nostoc cf. commune SO-36</name>
    <dbReference type="NCBI Taxonomy" id="449208"/>
    <lineage>
        <taxon>Bacteria</taxon>
        <taxon>Bacillati</taxon>
        <taxon>Cyanobacteriota</taxon>
        <taxon>Cyanophyceae</taxon>
        <taxon>Nostocales</taxon>
        <taxon>Nostocaceae</taxon>
        <taxon>Nostoc</taxon>
    </lineage>
</organism>
<evidence type="ECO:0000256" key="3">
    <source>
        <dbReference type="ARBA" id="ARBA00022679"/>
    </source>
</evidence>
<dbReference type="SUPFAM" id="SSF51735">
    <property type="entry name" value="NAD(P)-binding Rossmann-fold domains"/>
    <property type="match status" value="1"/>
</dbReference>
<keyword evidence="3" id="KW-0808">Transferase</keyword>
<accession>A0ABN6Q2D0</accession>
<evidence type="ECO:0000313" key="7">
    <source>
        <dbReference type="Proteomes" id="UP001055453"/>
    </source>
</evidence>
<keyword evidence="7" id="KW-1185">Reference proteome</keyword>
<dbReference type="InterPro" id="IPR016035">
    <property type="entry name" value="Acyl_Trfase/lysoPLipase"/>
</dbReference>
<dbReference type="Gene3D" id="1.10.1200.10">
    <property type="entry name" value="ACP-like"/>
    <property type="match status" value="2"/>
</dbReference>
<feature type="domain" description="Carrier" evidence="4">
    <location>
        <begin position="1315"/>
        <end position="1395"/>
    </location>
</feature>
<evidence type="ECO:0000259" key="4">
    <source>
        <dbReference type="PROSITE" id="PS50075"/>
    </source>
</evidence>
<sequence length="1791" mass="196914">MSAYSIDTALTELESLINNCEQAVIKSIEGKKMKSDKSVSTNRINRQLQHNPIAIVGMASLLPQARNLREYWQNIVNKIDCITDVPSTHWSVEDYYDPNPRTTEDKTYCKRGGFLPEVDFNPMEFGIPPSILEVTDVSQLLSLVVAKEAMEDAGYGEKREFNREMVGVILGVAMAKQLGMPLSARLEYPIWEKALKSSGLSDEDTKKIVDKIKSAYVKWDENAFPGMLANVVAGRIANRLNFGGMNCVVDAACASSFGALKMAISELVEHRSDMMLTGGVDTDNTIMAYISFSKTPAVSPSENVKPFDAKSDGMMLGEGIGMIVLKRLEDAERDNDKIYAVIKGIGTSSDGRHKSIYAPRKEGQVKALERAYEDAGFSPATVGLMEAHGTGTMAGDPTEFGSLKDYFDVHDDKKQHIALGSVKSQIGHTKAAAGAASLIKTALALHHKVLPPTINITEPNPKLNIKNSSFYLNTQTRPWIRPEGEAPRRAGVSSFGFGGTNYHVVLEEYEVDQNEAYRLHSDASEVLLFAPTVEQLLSKSEEILGKLRSPEAPTHYAQLVNECKSQQIPLSAPRFGFVAENLEEACKFLQTSIDWLKLKGSAASWEHPQGIYYRASGMELGGKVVSLFSGQGSQYLEMGRELVMNFPLMRRLHGYMDSLLLKDNLQPLSEIVFPHPVFGEAEKNVQIAALQRTEYAQPAIGVLSAGMYSILQQAGFKSDFVAGHSFGELTALWAAGVLSTEDYLFLVKARGQAMAAPEDPDHDAGSMLAVKEDISKVEAVLKHFPQVAIANQNSPTQFVLAGPTAEIAKVREILHEKGYTAVLLPVSAAFHTPLIAFAQKSFAIATKSVKFQSPKIPVYSNVTSKQYPKEAQGIQKILETHLSNSVLFKQEIENIYAAGGSCFVEFGPRRILSNLVKEILGDRPHITVSLNPSTQKNSDRSLREAVVQLRVIGLTLNNLDPYQLPQTIPPIETKKTLNVRLNGINYRSEKTKNAFALALQDGHKVTLPTPESSETVAPLFSSPGVTPPVAVIETNGHKKLTPVMNGVTANIITQPEQQMNPVTLSQPAQESKMQPTPEKLTNYEQLLASLEYLLTQFQENQAENLQVHGTYLNHQMEYAKAFFQLMQQQNSLLSESKSTAETAKMKLVVMESLERSMMQFHSQQGETLRIHEQYLQEQLEYTKSFFQLIQQEYSQIISGEGATQLTEKLSNFTPFTTETTVTDAPTKIVESQPLPIAVTQEPLPAAVEPVVETSYSPLPTPHFATVETVEPVVAPPVPVVEPQTEVVAKISSPPVNEVVAEPAPTTAAPVSNATIDIVDLDKNLLAITSDKTGYPVEMLEMDMDMEADLGIDSIKRVEILGALQEMYPNLPKPNLEELSEKRTIGQVVEYLRSHASQSVSVEVAIPEVQQVTEIPIETAPVVEVVAAPEPSVVVAFTPEPEVAPATSDEFANLGETLLAITSDKTGYPVEMLELEMDMEADLGIDSIKRVEILGAMQETYPNLPKPNIEELGDLRTIGQIVDYLQQLAGGEKKKSEPEFVQQQPPQLEHELEHNIPRYTVKLRSLAQPDYLDFTLPEGHIGLITDDGSLTTYKLTESLIEKGWKVVVISFPQSLLVQQAPLPTGVTRVTLANLSEEHLQQQLQAIASHCGAIGAFIHLHPMFVGNQAGSISYNESEKAIVKHVFLMAKHLKPSLNEAAKHGRSCFCTVAHLDGAFGLEYKVNFGAIGAGLFGLTKTLRWEWPKVFTRAIDLSPRLDAKQSVQNIIAELHDPNLYISEVGYGSQGRVTIIAD</sequence>
<dbReference type="InterPro" id="IPR016036">
    <property type="entry name" value="Malonyl_transacylase_ACP-bd"/>
</dbReference>
<feature type="domain" description="Carrier" evidence="4">
    <location>
        <begin position="1448"/>
        <end position="1528"/>
    </location>
</feature>
<dbReference type="InterPro" id="IPR014030">
    <property type="entry name" value="Ketoacyl_synth_N"/>
</dbReference>
<dbReference type="Pfam" id="PF02801">
    <property type="entry name" value="Ketoacyl-synt_C"/>
    <property type="match status" value="1"/>
</dbReference>
<protein>
    <submittedName>
        <fullName evidence="6">Type I polyketide synthase</fullName>
    </submittedName>
</protein>
<dbReference type="SMART" id="SM00825">
    <property type="entry name" value="PKS_KS"/>
    <property type="match status" value="1"/>
</dbReference>
<proteinExistence type="predicted"/>
<dbReference type="InterPro" id="IPR036736">
    <property type="entry name" value="ACP-like_sf"/>
</dbReference>
<dbReference type="RefSeq" id="WP_251959567.1">
    <property type="nucleotide sequence ID" value="NZ_AP025732.1"/>
</dbReference>
<dbReference type="SUPFAM" id="SSF47336">
    <property type="entry name" value="ACP-like"/>
    <property type="match status" value="2"/>
</dbReference>
<dbReference type="SUPFAM" id="SSF52151">
    <property type="entry name" value="FabD/lysophospholipase-like"/>
    <property type="match status" value="1"/>
</dbReference>
<dbReference type="Gene3D" id="3.40.47.10">
    <property type="match status" value="1"/>
</dbReference>
<dbReference type="InterPro" id="IPR036291">
    <property type="entry name" value="NAD(P)-bd_dom_sf"/>
</dbReference>
<dbReference type="SMART" id="SM00827">
    <property type="entry name" value="PKS_AT"/>
    <property type="match status" value="1"/>
</dbReference>
<dbReference type="PANTHER" id="PTHR43074">
    <property type="entry name" value="OMEGA-3 POLYUNSATURATED FATTY ACID SYNTHASE PFAB-RELATED"/>
    <property type="match status" value="1"/>
</dbReference>
<keyword evidence="1" id="KW-0596">Phosphopantetheine</keyword>
<dbReference type="PROSITE" id="PS50075">
    <property type="entry name" value="CARRIER"/>
    <property type="match status" value="2"/>
</dbReference>
<feature type="domain" description="Ketosynthase family 3 (KS3)" evidence="5">
    <location>
        <begin position="50"/>
        <end position="508"/>
    </location>
</feature>
<keyword evidence="2" id="KW-0597">Phosphoprotein</keyword>
<dbReference type="Pfam" id="PF00109">
    <property type="entry name" value="ketoacyl-synt"/>
    <property type="match status" value="1"/>
</dbReference>
<dbReference type="InterPro" id="IPR032821">
    <property type="entry name" value="PKS_assoc"/>
</dbReference>
<dbReference type="InterPro" id="IPR014043">
    <property type="entry name" value="Acyl_transferase_dom"/>
</dbReference>
<dbReference type="EMBL" id="AP025732">
    <property type="protein sequence ID" value="BDI16406.1"/>
    <property type="molecule type" value="Genomic_DNA"/>
</dbReference>
<dbReference type="CDD" id="cd00833">
    <property type="entry name" value="PKS"/>
    <property type="match status" value="1"/>
</dbReference>
<dbReference type="Proteomes" id="UP001055453">
    <property type="component" value="Chromosome"/>
</dbReference>
<dbReference type="Pfam" id="PF00550">
    <property type="entry name" value="PP-binding"/>
    <property type="match status" value="2"/>
</dbReference>
<dbReference type="InterPro" id="IPR018201">
    <property type="entry name" value="Ketoacyl_synth_AS"/>
</dbReference>
<dbReference type="Gene3D" id="3.40.50.720">
    <property type="entry name" value="NAD(P)-binding Rossmann-like Domain"/>
    <property type="match status" value="1"/>
</dbReference>
<evidence type="ECO:0000259" key="5">
    <source>
        <dbReference type="PROSITE" id="PS52004"/>
    </source>
</evidence>
<dbReference type="InterPro" id="IPR016039">
    <property type="entry name" value="Thiolase-like"/>
</dbReference>
<dbReference type="SUPFAM" id="SSF53901">
    <property type="entry name" value="Thiolase-like"/>
    <property type="match status" value="1"/>
</dbReference>
<reference evidence="6" key="1">
    <citation type="submission" date="2022-04" db="EMBL/GenBank/DDBJ databases">
        <title>Complete genome sequence of a cyanobacterium, Nostoc sp. SO-36, isolated in Antarctica.</title>
        <authorList>
            <person name="Kanesaki Y."/>
            <person name="Effendi D."/>
            <person name="Sakamoto T."/>
            <person name="Ohtani S."/>
            <person name="Awai K."/>
        </authorList>
    </citation>
    <scope>NUCLEOTIDE SEQUENCE</scope>
    <source>
        <strain evidence="6">SO-36</strain>
    </source>
</reference>
<dbReference type="InterPro" id="IPR004432">
    <property type="entry name" value="Omega_3_polyunsat_FA_synth"/>
</dbReference>
<dbReference type="InterPro" id="IPR014031">
    <property type="entry name" value="Ketoacyl_synth_C"/>
</dbReference>